<dbReference type="GO" id="GO:0004864">
    <property type="term" value="F:protein phosphatase inhibitor activity"/>
    <property type="evidence" value="ECO:0000318"/>
    <property type="project" value="GO_Central"/>
</dbReference>
<sequence length="161" mass="17951">MRGQVTNELDVDVPVDDIWAVYGTPVLPTHIVQLQPDVFQKVDFIHGNGGVGTILYVQLVPGAPEPRTWKEKFIKIDDEERLKVIRMIEGGYLDLGFTLFEYNTQIIEKDAESCTIRSTTVFEVDEKFEANAALINATSAYGLAKAVANYVIQKKAKACDV</sequence>
<dbReference type="GO" id="GO:0005737">
    <property type="term" value="C:cytoplasm"/>
    <property type="evidence" value="ECO:0000318"/>
    <property type="project" value="GO_Central"/>
</dbReference>
<dbReference type="PANTHER" id="PTHR31213:SF19">
    <property type="entry name" value="BET V I_MAJOR LATEX PROTEIN DOMAIN-CONTAINING PROTEIN"/>
    <property type="match status" value="1"/>
</dbReference>
<dbReference type="SUPFAM" id="SSF55961">
    <property type="entry name" value="Bet v1-like"/>
    <property type="match status" value="1"/>
</dbReference>
<dbReference type="GO" id="GO:0005634">
    <property type="term" value="C:nucleus"/>
    <property type="evidence" value="ECO:0000318"/>
    <property type="project" value="GO_Central"/>
</dbReference>
<dbReference type="GO" id="GO:0010427">
    <property type="term" value="F:abscisic acid binding"/>
    <property type="evidence" value="ECO:0000318"/>
    <property type="project" value="GO_Central"/>
</dbReference>
<accession>A0A191T7P4</accession>
<evidence type="ECO:0000313" key="6">
    <source>
        <dbReference type="RefSeq" id="XP_010274281.1"/>
    </source>
</evidence>
<feature type="domain" description="Bet v I/Major latex protein" evidence="3">
    <location>
        <begin position="28"/>
        <end position="137"/>
    </location>
</feature>
<dbReference type="Gene3D" id="3.30.530.20">
    <property type="match status" value="1"/>
</dbReference>
<dbReference type="eggNOG" id="ENOG502S1E8">
    <property type="taxonomic scope" value="Eukaryota"/>
</dbReference>
<protein>
    <submittedName>
        <fullName evidence="4 6">S-norcoclaurine synthase</fullName>
        <ecNumber evidence="4">4.2.1.78</ecNumber>
    </submittedName>
</protein>
<dbReference type="GO" id="GO:0009738">
    <property type="term" value="P:abscisic acid-activated signaling pathway"/>
    <property type="evidence" value="ECO:0000318"/>
    <property type="project" value="GO_Central"/>
</dbReference>
<dbReference type="SMR" id="A0A191T7P4"/>
<dbReference type="GeneID" id="104609606"/>
<dbReference type="GO" id="GO:0016829">
    <property type="term" value="F:lyase activity"/>
    <property type="evidence" value="ECO:0007669"/>
    <property type="project" value="UniProtKB-KW"/>
</dbReference>
<dbReference type="Pfam" id="PF00407">
    <property type="entry name" value="Bet_v_1"/>
    <property type="match status" value="1"/>
</dbReference>
<dbReference type="GO" id="GO:0038023">
    <property type="term" value="F:signaling receptor activity"/>
    <property type="evidence" value="ECO:0000318"/>
    <property type="project" value="GO_Central"/>
</dbReference>
<evidence type="ECO:0000256" key="2">
    <source>
        <dbReference type="ARBA" id="ARBA00022589"/>
    </source>
</evidence>
<reference evidence="6" key="2">
    <citation type="submission" date="2025-04" db="UniProtKB">
        <authorList>
            <consortium name="RefSeq"/>
        </authorList>
    </citation>
    <scope>IDENTIFICATION</scope>
</reference>
<gene>
    <name evidence="6" type="primary">LOC104609606</name>
</gene>
<dbReference type="InterPro" id="IPR050279">
    <property type="entry name" value="Plant_def-hormone_signal"/>
</dbReference>
<organism evidence="4">
    <name type="scientific">Nelumbo nucifera</name>
    <name type="common">Sacred lotus</name>
    <dbReference type="NCBI Taxonomy" id="4432"/>
    <lineage>
        <taxon>Eukaryota</taxon>
        <taxon>Viridiplantae</taxon>
        <taxon>Streptophyta</taxon>
        <taxon>Embryophyta</taxon>
        <taxon>Tracheophyta</taxon>
        <taxon>Spermatophyta</taxon>
        <taxon>Magnoliopsida</taxon>
        <taxon>Proteales</taxon>
        <taxon>Nelumbonaceae</taxon>
        <taxon>Nelumbo</taxon>
    </lineage>
</organism>
<comment type="similarity">
    <text evidence="1">Belongs to the BetVI family.</text>
</comment>
<dbReference type="Proteomes" id="UP000189703">
    <property type="component" value="Unplaced"/>
</dbReference>
<reference evidence="4" key="1">
    <citation type="journal article" date="2016" name="Sci. Rep.">
        <title>Evolutionary origin of the NCSI gene subfamily encoding norcoclaurine synthase is associated with the biosynthesis of benzylisoquinoline alkaloids in plants.</title>
        <authorList>
            <person name="Vimolmangkang S."/>
            <person name="Deng X."/>
            <person name="Owiti A."/>
            <person name="Meelaph T."/>
            <person name="Ogutu C."/>
            <person name="Han Y."/>
        </authorList>
    </citation>
    <scope>NUCLEOTIDE SEQUENCE</scope>
    <source>
        <strain evidence="4">NnNCS3</strain>
    </source>
</reference>
<dbReference type="InterPro" id="IPR000916">
    <property type="entry name" value="Bet_v_I/MLP"/>
</dbReference>
<evidence type="ECO:0000313" key="4">
    <source>
        <dbReference type="EMBL" id="ANI26412.1"/>
    </source>
</evidence>
<keyword evidence="4" id="KW-0456">Lyase</keyword>
<dbReference type="PANTHER" id="PTHR31213">
    <property type="entry name" value="OS08G0374000 PROTEIN-RELATED"/>
    <property type="match status" value="1"/>
</dbReference>
<dbReference type="AlphaFoldDB" id="A0A191T7P4"/>
<evidence type="ECO:0000256" key="1">
    <source>
        <dbReference type="ARBA" id="ARBA00009744"/>
    </source>
</evidence>
<dbReference type="KEGG" id="nnu:104609606"/>
<dbReference type="InterPro" id="IPR023393">
    <property type="entry name" value="START-like_dom_sf"/>
</dbReference>
<dbReference type="CDD" id="cd07816">
    <property type="entry name" value="Bet_v1-like"/>
    <property type="match status" value="1"/>
</dbReference>
<name>A0A191T7P4_NELNU</name>
<dbReference type="OMA" id="DIIERTH"/>
<dbReference type="RefSeq" id="XP_010274281.1">
    <property type="nucleotide sequence ID" value="XM_010275979.2"/>
</dbReference>
<keyword evidence="2" id="KW-0017">Alkaloid metabolism</keyword>
<evidence type="ECO:0000259" key="3">
    <source>
        <dbReference type="Pfam" id="PF00407"/>
    </source>
</evidence>
<dbReference type="EMBL" id="KT963034">
    <property type="protein sequence ID" value="ANI26412.1"/>
    <property type="molecule type" value="mRNA"/>
</dbReference>
<dbReference type="EC" id="4.2.1.78" evidence="4"/>
<dbReference type="OrthoDB" id="1879545at2759"/>
<keyword evidence="5" id="KW-1185">Reference proteome</keyword>
<proteinExistence type="evidence at transcript level"/>
<dbReference type="GO" id="GO:0009820">
    <property type="term" value="P:alkaloid metabolic process"/>
    <property type="evidence" value="ECO:0007669"/>
    <property type="project" value="UniProtKB-KW"/>
</dbReference>
<dbReference type="GO" id="GO:0006952">
    <property type="term" value="P:defense response"/>
    <property type="evidence" value="ECO:0007669"/>
    <property type="project" value="InterPro"/>
</dbReference>
<evidence type="ECO:0000313" key="5">
    <source>
        <dbReference type="Proteomes" id="UP000189703"/>
    </source>
</evidence>